<dbReference type="AlphaFoldDB" id="A0A829QCN8"/>
<accession>A0A829QCN8</accession>
<reference evidence="1 2" key="1">
    <citation type="submission" date="2013-12" db="EMBL/GenBank/DDBJ databases">
        <authorList>
            <person name="Zelazny A."/>
            <person name="Olivier K."/>
            <person name="Holland S."/>
            <person name="Lenaerts A."/>
            <person name="Ordway D."/>
            <person name="DeGroote M.A."/>
            <person name="Parker T."/>
            <person name="Sizemore C."/>
            <person name="Tallon L.J."/>
            <person name="Sadzewicz L.K."/>
            <person name="Sengamalay N."/>
            <person name="Fraser C.M."/>
            <person name="Hine E."/>
            <person name="Shefchek K.A."/>
            <person name="Das S.P."/>
            <person name="Tettelin H."/>
        </authorList>
    </citation>
    <scope>NUCLEOTIDE SEQUENCE [LARGE SCALE GENOMIC DNA]</scope>
    <source>
        <strain evidence="1 2">1948</strain>
    </source>
</reference>
<gene>
    <name evidence="1" type="ORF">I542_0371</name>
</gene>
<protein>
    <submittedName>
        <fullName evidence="1">Uncharacterized protein</fullName>
    </submittedName>
</protein>
<evidence type="ECO:0000313" key="1">
    <source>
        <dbReference type="EMBL" id="EUA60240.1"/>
    </source>
</evidence>
<evidence type="ECO:0000313" key="2">
    <source>
        <dbReference type="Proteomes" id="UP000021210"/>
    </source>
</evidence>
<proteinExistence type="predicted"/>
<dbReference type="EMBL" id="JAOH01000002">
    <property type="protein sequence ID" value="EUA60240.1"/>
    <property type="molecule type" value="Genomic_DNA"/>
</dbReference>
<organism evidence="1 2">
    <name type="scientific">Mycobacteroides abscessus 1948</name>
    <dbReference type="NCBI Taxonomy" id="1299323"/>
    <lineage>
        <taxon>Bacteria</taxon>
        <taxon>Bacillati</taxon>
        <taxon>Actinomycetota</taxon>
        <taxon>Actinomycetes</taxon>
        <taxon>Mycobacteriales</taxon>
        <taxon>Mycobacteriaceae</taxon>
        <taxon>Mycobacteroides</taxon>
        <taxon>Mycobacteroides abscessus</taxon>
    </lineage>
</organism>
<comment type="caution">
    <text evidence="1">The sequence shown here is derived from an EMBL/GenBank/DDBJ whole genome shotgun (WGS) entry which is preliminary data.</text>
</comment>
<name>A0A829QCN8_9MYCO</name>
<dbReference type="Proteomes" id="UP000021210">
    <property type="component" value="Unassembled WGS sequence"/>
</dbReference>
<sequence>MVLGRWAMNIRELGAVDQLFAAANDHLSEAVITVKEMVDAHGPEEVWDRFIRVLTERIEAGDSDIKTIVHIHATALIRLARQS</sequence>